<evidence type="ECO:0000256" key="1">
    <source>
        <dbReference type="SAM" id="MobiDB-lite"/>
    </source>
</evidence>
<reference evidence="2" key="1">
    <citation type="journal article" date="2021" name="Sci. Rep.">
        <title>Diploid genomic architecture of Nitzschia inconspicua, an elite biomass production diatom.</title>
        <authorList>
            <person name="Oliver A."/>
            <person name="Podell S."/>
            <person name="Pinowska A."/>
            <person name="Traller J.C."/>
            <person name="Smith S.R."/>
            <person name="McClure R."/>
            <person name="Beliaev A."/>
            <person name="Bohutskyi P."/>
            <person name="Hill E.A."/>
            <person name="Rabines A."/>
            <person name="Zheng H."/>
            <person name="Allen L.Z."/>
            <person name="Kuo A."/>
            <person name="Grigoriev I.V."/>
            <person name="Allen A.E."/>
            <person name="Hazlebeck D."/>
            <person name="Allen E.E."/>
        </authorList>
    </citation>
    <scope>NUCLEOTIDE SEQUENCE</scope>
    <source>
        <strain evidence="2">Hildebrandi</strain>
    </source>
</reference>
<dbReference type="AlphaFoldDB" id="A0A9K3LAQ5"/>
<feature type="region of interest" description="Disordered" evidence="1">
    <location>
        <begin position="79"/>
        <end position="110"/>
    </location>
</feature>
<evidence type="ECO:0000313" key="3">
    <source>
        <dbReference type="Proteomes" id="UP000693970"/>
    </source>
</evidence>
<comment type="caution">
    <text evidence="2">The sequence shown here is derived from an EMBL/GenBank/DDBJ whole genome shotgun (WGS) entry which is preliminary data.</text>
</comment>
<sequence>MASANICTTNNDGVFKIVEKGGGYFVEILRPDKNKDDGKSYGFTMEAYYISIEPKACNGLIKDLSQCLPLEDGLLHLKRVRKQPLPDQKSKRESDNSIMSQDPPPKRPKTMLQVLLGTSNSISHLTRSNCDGINGDVESKQKKPKVPFSEMLDNILSQHGPLHMAMVPKRPPQSEQEFRKFNAIWPTQYYPLKMAEYHKHQMALTVDDVTRMWGHTSTAIREQTVLIVDPQLNKVVAHSKQELFDRTKEFPESPPIETSLTTPVLLAIQGVGRLERKYQLLRQDFPPENDESKTESSKHHHQYLCTGYDMYCYYEPSIFEAMACLHSRLRRLVYCKAPKIKHVAVWRSGCSRFHIHDLPGTNHRYRVFEFHSSCD</sequence>
<dbReference type="OrthoDB" id="3180714at2759"/>
<dbReference type="EMBL" id="JAGRRH010000014">
    <property type="protein sequence ID" value="KAG7358819.1"/>
    <property type="molecule type" value="Genomic_DNA"/>
</dbReference>
<gene>
    <name evidence="2" type="ORF">IV203_015408</name>
</gene>
<proteinExistence type="predicted"/>
<dbReference type="Proteomes" id="UP000693970">
    <property type="component" value="Unassembled WGS sequence"/>
</dbReference>
<organism evidence="2 3">
    <name type="scientific">Nitzschia inconspicua</name>
    <dbReference type="NCBI Taxonomy" id="303405"/>
    <lineage>
        <taxon>Eukaryota</taxon>
        <taxon>Sar</taxon>
        <taxon>Stramenopiles</taxon>
        <taxon>Ochrophyta</taxon>
        <taxon>Bacillariophyta</taxon>
        <taxon>Bacillariophyceae</taxon>
        <taxon>Bacillariophycidae</taxon>
        <taxon>Bacillariales</taxon>
        <taxon>Bacillariaceae</taxon>
        <taxon>Nitzschia</taxon>
    </lineage>
</organism>
<name>A0A9K3LAQ5_9STRA</name>
<accession>A0A9K3LAQ5</accession>
<keyword evidence="3" id="KW-1185">Reference proteome</keyword>
<evidence type="ECO:0000313" key="2">
    <source>
        <dbReference type="EMBL" id="KAG7358819.1"/>
    </source>
</evidence>
<reference evidence="2" key="2">
    <citation type="submission" date="2021-04" db="EMBL/GenBank/DDBJ databases">
        <authorList>
            <person name="Podell S."/>
        </authorList>
    </citation>
    <scope>NUCLEOTIDE SEQUENCE</scope>
    <source>
        <strain evidence="2">Hildebrandi</strain>
    </source>
</reference>
<protein>
    <submittedName>
        <fullName evidence="2">Uncharacterized protein</fullName>
    </submittedName>
</protein>